<dbReference type="EMBL" id="BMAT01006326">
    <property type="protein sequence ID" value="GFS10230.1"/>
    <property type="molecule type" value="Genomic_DNA"/>
</dbReference>
<evidence type="ECO:0008006" key="3">
    <source>
        <dbReference type="Google" id="ProtNLM"/>
    </source>
</evidence>
<evidence type="ECO:0000313" key="2">
    <source>
        <dbReference type="Proteomes" id="UP000762676"/>
    </source>
</evidence>
<name>A0AAV4IJR3_9GAST</name>
<reference evidence="1 2" key="1">
    <citation type="journal article" date="2021" name="Elife">
        <title>Chloroplast acquisition without the gene transfer in kleptoplastic sea slugs, Plakobranchus ocellatus.</title>
        <authorList>
            <person name="Maeda T."/>
            <person name="Takahashi S."/>
            <person name="Yoshida T."/>
            <person name="Shimamura S."/>
            <person name="Takaki Y."/>
            <person name="Nagai Y."/>
            <person name="Toyoda A."/>
            <person name="Suzuki Y."/>
            <person name="Arimoto A."/>
            <person name="Ishii H."/>
            <person name="Satoh N."/>
            <person name="Nishiyama T."/>
            <person name="Hasebe M."/>
            <person name="Maruyama T."/>
            <person name="Minagawa J."/>
            <person name="Obokata J."/>
            <person name="Shigenobu S."/>
        </authorList>
    </citation>
    <scope>NUCLEOTIDE SEQUENCE [LARGE SCALE GENOMIC DNA]</scope>
</reference>
<keyword evidence="2" id="KW-1185">Reference proteome</keyword>
<dbReference type="PANTHER" id="PTHR34487:SF1">
    <property type="entry name" value="ACYL-ACP THIOESTERASE"/>
    <property type="match status" value="1"/>
</dbReference>
<proteinExistence type="predicted"/>
<dbReference type="Gene3D" id="3.10.129.10">
    <property type="entry name" value="Hotdog Thioesterase"/>
    <property type="match status" value="1"/>
</dbReference>
<dbReference type="InterPro" id="IPR029069">
    <property type="entry name" value="HotDog_dom_sf"/>
</dbReference>
<sequence>MQIAASHLDMYVHTNWSNYLKFCYDAFAEYKVKKLGQENILNSFRKVKQFSLLLLKESSLMDTLDVQLWKDQEHPSLFKFKVLKKKEDVCDCQIEFYPDETTSHRKQQFY</sequence>
<dbReference type="SUPFAM" id="SSF54637">
    <property type="entry name" value="Thioesterase/thiol ester dehydrase-isomerase"/>
    <property type="match status" value="1"/>
</dbReference>
<evidence type="ECO:0000313" key="1">
    <source>
        <dbReference type="EMBL" id="GFS10230.1"/>
    </source>
</evidence>
<dbReference type="Proteomes" id="UP000762676">
    <property type="component" value="Unassembled WGS sequence"/>
</dbReference>
<dbReference type="AlphaFoldDB" id="A0AAV4IJR3"/>
<accession>A0AAV4IJR3</accession>
<organism evidence="1 2">
    <name type="scientific">Elysia marginata</name>
    <dbReference type="NCBI Taxonomy" id="1093978"/>
    <lineage>
        <taxon>Eukaryota</taxon>
        <taxon>Metazoa</taxon>
        <taxon>Spiralia</taxon>
        <taxon>Lophotrochozoa</taxon>
        <taxon>Mollusca</taxon>
        <taxon>Gastropoda</taxon>
        <taxon>Heterobranchia</taxon>
        <taxon>Euthyneura</taxon>
        <taxon>Panpulmonata</taxon>
        <taxon>Sacoglossa</taxon>
        <taxon>Placobranchoidea</taxon>
        <taxon>Plakobranchidae</taxon>
        <taxon>Elysia</taxon>
    </lineage>
</organism>
<comment type="caution">
    <text evidence="1">The sequence shown here is derived from an EMBL/GenBank/DDBJ whole genome shotgun (WGS) entry which is preliminary data.</text>
</comment>
<protein>
    <recommendedName>
        <fullName evidence="3">Thioesterase domain-containing protein</fullName>
    </recommendedName>
</protein>
<dbReference type="PANTHER" id="PTHR34487">
    <property type="entry name" value="ACYL-ACP THIOESTERASE"/>
    <property type="match status" value="1"/>
</dbReference>
<gene>
    <name evidence="1" type="ORF">ElyMa_003056000</name>
</gene>